<evidence type="ECO:0000256" key="5">
    <source>
        <dbReference type="ARBA" id="ARBA00022723"/>
    </source>
</evidence>
<keyword evidence="10" id="KW-0460">Magnesium</keyword>
<keyword evidence="3" id="KW-0645">Protease</keyword>
<organism evidence="18 19">
    <name type="scientific">Nasonia vitripennis</name>
    <name type="common">Parasitic wasp</name>
    <dbReference type="NCBI Taxonomy" id="7425"/>
    <lineage>
        <taxon>Eukaryota</taxon>
        <taxon>Metazoa</taxon>
        <taxon>Ecdysozoa</taxon>
        <taxon>Arthropoda</taxon>
        <taxon>Hexapoda</taxon>
        <taxon>Insecta</taxon>
        <taxon>Pterygota</taxon>
        <taxon>Neoptera</taxon>
        <taxon>Endopterygota</taxon>
        <taxon>Hymenoptera</taxon>
        <taxon>Apocrita</taxon>
        <taxon>Proctotrupomorpha</taxon>
        <taxon>Chalcidoidea</taxon>
        <taxon>Pteromalidae</taxon>
        <taxon>Pteromalinae</taxon>
        <taxon>Nasonia</taxon>
    </lineage>
</organism>
<evidence type="ECO:0000313" key="19">
    <source>
        <dbReference type="Proteomes" id="UP000002358"/>
    </source>
</evidence>
<keyword evidence="14" id="KW-0917">Virion maturation</keyword>
<dbReference type="KEGG" id="nvi:116417071"/>
<evidence type="ECO:0000256" key="1">
    <source>
        <dbReference type="ARBA" id="ARBA00002180"/>
    </source>
</evidence>
<dbReference type="OrthoDB" id="7607323at2759"/>
<keyword evidence="8" id="KW-0378">Hydrolase</keyword>
<evidence type="ECO:0000313" key="18">
    <source>
        <dbReference type="EnsemblMetazoa" id="XP_031784032"/>
    </source>
</evidence>
<dbReference type="AlphaFoldDB" id="A0A7M7T977"/>
<evidence type="ECO:0000256" key="13">
    <source>
        <dbReference type="ARBA" id="ARBA00022932"/>
    </source>
</evidence>
<dbReference type="GO" id="GO:0003887">
    <property type="term" value="F:DNA-directed DNA polymerase activity"/>
    <property type="evidence" value="ECO:0007669"/>
    <property type="project" value="UniProtKB-KW"/>
</dbReference>
<evidence type="ECO:0000259" key="17">
    <source>
        <dbReference type="PROSITE" id="PS50994"/>
    </source>
</evidence>
<sequence>MLTGNNNNINSINNIHSDYTTPTRLVFIADSGATEHIVNKSIVLSNFRKSSGSYIRSANKNKSANISIDSKGDLIVKSLSVVNNKIILTNVITAKNISNDLISLRRFADMGLSIYLDNKILKIYDRTSGDEYLTGIYEKPNWIISLNVINQNQSDEQQESYDRYSCMANIVSLDEFLQQSQTDIMELDSKNDSVETNDLESTQRSPAEIGREKKQETREDTSPSNQKEIWDGNLNEQSLNRKILDLDKSSEEILKHLQNTKRDNSEKHEKKLSEGMLWHIKLGHASLQYLLLLQKSGEKLKKIKCDKSILDCEVCILAKMENLSFSEVSIRATKPLERIHTDTMGPIKPVSYPGESKFIICFIDDHTRFAKAYSTKHKSESGYCLEKCVVTTRNLLGKDEKVCFIRTDNGTEFTGGKFSEVMKRKKIEGEFVPPYTSQHNGTAERFNKTIQWKIRALMIDSGLPKSMWMLALEVAIHIYNRTPHKGIDSEIPIKKMVPNGNIHLEKIGRFGCLAYAKIPNTASKFAELSEQLWLDTLKPAMCYGTQRLRDSLHQDM</sequence>
<dbReference type="GO" id="GO:0006310">
    <property type="term" value="P:DNA recombination"/>
    <property type="evidence" value="ECO:0007669"/>
    <property type="project" value="UniProtKB-KW"/>
</dbReference>
<dbReference type="GO" id="GO:0003964">
    <property type="term" value="F:RNA-directed DNA polymerase activity"/>
    <property type="evidence" value="ECO:0007669"/>
    <property type="project" value="UniProtKB-KW"/>
</dbReference>
<evidence type="ECO:0000256" key="10">
    <source>
        <dbReference type="ARBA" id="ARBA00022842"/>
    </source>
</evidence>
<evidence type="ECO:0000256" key="2">
    <source>
        <dbReference type="ARBA" id="ARBA00022612"/>
    </source>
</evidence>
<keyword evidence="4" id="KW-0540">Nuclease</keyword>
<dbReference type="EnsemblMetazoa" id="XM_031928172">
    <property type="protein sequence ID" value="XP_031784032"/>
    <property type="gene ID" value="LOC116417071"/>
</dbReference>
<dbReference type="GO" id="GO:0008233">
    <property type="term" value="F:peptidase activity"/>
    <property type="evidence" value="ECO:0007669"/>
    <property type="project" value="UniProtKB-KW"/>
</dbReference>
<dbReference type="Pfam" id="PF13976">
    <property type="entry name" value="gag_pre-integrs"/>
    <property type="match status" value="1"/>
</dbReference>
<keyword evidence="2" id="KW-1188">Viral release from host cell</keyword>
<evidence type="ECO:0000256" key="9">
    <source>
        <dbReference type="ARBA" id="ARBA00022840"/>
    </source>
</evidence>
<dbReference type="InterPro" id="IPR054722">
    <property type="entry name" value="PolX-like_BBD"/>
</dbReference>
<keyword evidence="6" id="KW-0547">Nucleotide-binding</keyword>
<feature type="compositionally biased region" description="Basic and acidic residues" evidence="16">
    <location>
        <begin position="209"/>
        <end position="221"/>
    </location>
</feature>
<keyword evidence="15" id="KW-0233">DNA recombination</keyword>
<dbReference type="RefSeq" id="XP_031784032.1">
    <property type="nucleotide sequence ID" value="XM_031928172.1"/>
</dbReference>
<dbReference type="Gene3D" id="3.30.420.10">
    <property type="entry name" value="Ribonuclease H-like superfamily/Ribonuclease H"/>
    <property type="match status" value="1"/>
</dbReference>
<keyword evidence="7" id="KW-0255">Endonuclease</keyword>
<dbReference type="GO" id="GO:0046872">
    <property type="term" value="F:metal ion binding"/>
    <property type="evidence" value="ECO:0007669"/>
    <property type="project" value="UniProtKB-KW"/>
</dbReference>
<keyword evidence="13" id="KW-0239">DNA-directed DNA polymerase</keyword>
<dbReference type="Pfam" id="PF22936">
    <property type="entry name" value="Pol_BBD"/>
    <property type="match status" value="1"/>
</dbReference>
<dbReference type="GO" id="GO:0004519">
    <property type="term" value="F:endonuclease activity"/>
    <property type="evidence" value="ECO:0007669"/>
    <property type="project" value="UniProtKB-KW"/>
</dbReference>
<keyword evidence="19" id="KW-1185">Reference proteome</keyword>
<feature type="domain" description="Integrase catalytic" evidence="17">
    <location>
        <begin position="331"/>
        <end position="500"/>
    </location>
</feature>
<feature type="region of interest" description="Disordered" evidence="16">
    <location>
        <begin position="188"/>
        <end position="229"/>
    </location>
</feature>
<keyword evidence="5" id="KW-0479">Metal-binding</keyword>
<dbReference type="SMR" id="A0A7M7T977"/>
<dbReference type="GO" id="GO:0003676">
    <property type="term" value="F:nucleic acid binding"/>
    <property type="evidence" value="ECO:0007669"/>
    <property type="project" value="InterPro"/>
</dbReference>
<dbReference type="InterPro" id="IPR039537">
    <property type="entry name" value="Retrotran_Ty1/copia-like"/>
</dbReference>
<keyword evidence="13" id="KW-0808">Transferase</keyword>
<dbReference type="PROSITE" id="PS50994">
    <property type="entry name" value="INTEGRASE"/>
    <property type="match status" value="1"/>
</dbReference>
<dbReference type="PANTHER" id="PTHR42648">
    <property type="entry name" value="TRANSPOSASE, PUTATIVE-RELATED"/>
    <property type="match status" value="1"/>
</dbReference>
<dbReference type="InterPro" id="IPR025724">
    <property type="entry name" value="GAG-pre-integrase_dom"/>
</dbReference>
<evidence type="ECO:0000256" key="3">
    <source>
        <dbReference type="ARBA" id="ARBA00022670"/>
    </source>
</evidence>
<evidence type="ECO:0000256" key="6">
    <source>
        <dbReference type="ARBA" id="ARBA00022741"/>
    </source>
</evidence>
<dbReference type="InterPro" id="IPR036397">
    <property type="entry name" value="RNaseH_sf"/>
</dbReference>
<feature type="compositionally biased region" description="Polar residues" evidence="16">
    <location>
        <begin position="194"/>
        <end position="205"/>
    </location>
</feature>
<keyword evidence="13" id="KW-0548">Nucleotidyltransferase</keyword>
<accession>A0A7M7T977</accession>
<evidence type="ECO:0000256" key="4">
    <source>
        <dbReference type="ARBA" id="ARBA00022722"/>
    </source>
</evidence>
<evidence type="ECO:0000256" key="12">
    <source>
        <dbReference type="ARBA" id="ARBA00022918"/>
    </source>
</evidence>
<dbReference type="Proteomes" id="UP000002358">
    <property type="component" value="Unassembled WGS sequence"/>
</dbReference>
<dbReference type="GeneID" id="116417071"/>
<evidence type="ECO:0000256" key="7">
    <source>
        <dbReference type="ARBA" id="ARBA00022759"/>
    </source>
</evidence>
<keyword evidence="11" id="KW-0229">DNA integration</keyword>
<proteinExistence type="predicted"/>
<evidence type="ECO:0000256" key="16">
    <source>
        <dbReference type="SAM" id="MobiDB-lite"/>
    </source>
</evidence>
<dbReference type="InParanoid" id="A0A7M7T977"/>
<reference evidence="18" key="1">
    <citation type="submission" date="2021-01" db="UniProtKB">
        <authorList>
            <consortium name="EnsemblMetazoa"/>
        </authorList>
    </citation>
    <scope>IDENTIFICATION</scope>
</reference>
<name>A0A7M7T977_NASVI</name>
<evidence type="ECO:0000256" key="14">
    <source>
        <dbReference type="ARBA" id="ARBA00023113"/>
    </source>
</evidence>
<evidence type="ECO:0000256" key="15">
    <source>
        <dbReference type="ARBA" id="ARBA00023172"/>
    </source>
</evidence>
<evidence type="ECO:0000256" key="8">
    <source>
        <dbReference type="ARBA" id="ARBA00022801"/>
    </source>
</evidence>
<dbReference type="InterPro" id="IPR012337">
    <property type="entry name" value="RNaseH-like_sf"/>
</dbReference>
<dbReference type="GO" id="GO:0006508">
    <property type="term" value="P:proteolysis"/>
    <property type="evidence" value="ECO:0007669"/>
    <property type="project" value="UniProtKB-KW"/>
</dbReference>
<dbReference type="SUPFAM" id="SSF53098">
    <property type="entry name" value="Ribonuclease H-like"/>
    <property type="match status" value="1"/>
</dbReference>
<dbReference type="InterPro" id="IPR001584">
    <property type="entry name" value="Integrase_cat-core"/>
</dbReference>
<protein>
    <recommendedName>
        <fullName evidence="17">Integrase catalytic domain-containing protein</fullName>
    </recommendedName>
</protein>
<evidence type="ECO:0000256" key="11">
    <source>
        <dbReference type="ARBA" id="ARBA00022908"/>
    </source>
</evidence>
<comment type="function">
    <text evidence="1">The aspartyl protease (PR) mediates the proteolytic cleavages of the Gag and Gag-Pol polyproteins after assembly of the VLP.</text>
</comment>
<keyword evidence="9" id="KW-0067">ATP-binding</keyword>
<keyword evidence="12" id="KW-0695">RNA-directed DNA polymerase</keyword>
<dbReference type="PANTHER" id="PTHR42648:SF11">
    <property type="entry name" value="TRANSPOSON TY4-P GAG-POL POLYPROTEIN"/>
    <property type="match status" value="1"/>
</dbReference>
<dbReference type="GO" id="GO:0005524">
    <property type="term" value="F:ATP binding"/>
    <property type="evidence" value="ECO:0007669"/>
    <property type="project" value="UniProtKB-KW"/>
</dbReference>
<dbReference type="GO" id="GO:0015074">
    <property type="term" value="P:DNA integration"/>
    <property type="evidence" value="ECO:0007669"/>
    <property type="project" value="UniProtKB-KW"/>
</dbReference>